<sequence length="215" mass="25392">MIWGKKEQYLIWISAYLPFIIIMLYRFIDGNDYFKNTSLALYIKEYLSKNQFDTLIIIFIVVFTIFLYRRVVSFLFSRIDEKLKAGSYGKEVVVRNYESLNVNDYSFFLISLLLPLVSLDYASIMNLWISLLFIFIIIGVYVKTNTISVCPVFFISNRNVFKAVISEHTRQEEESNPQLRKSVYVITFNKNIDMDNKFRAKQIVGNVFYISPFND</sequence>
<keyword evidence="1" id="KW-0472">Membrane</keyword>
<reference evidence="3" key="1">
    <citation type="journal article" date="2019" name="Int. J. Syst. Evol. Microbiol.">
        <title>The Global Catalogue of Microorganisms (GCM) 10K type strain sequencing project: providing services to taxonomists for standard genome sequencing and annotation.</title>
        <authorList>
            <consortium name="The Broad Institute Genomics Platform"/>
            <consortium name="The Broad Institute Genome Sequencing Center for Infectious Disease"/>
            <person name="Wu L."/>
            <person name="Ma J."/>
        </authorList>
    </citation>
    <scope>NUCLEOTIDE SEQUENCE [LARGE SCALE GENOMIC DNA]</scope>
    <source>
        <strain evidence="3">CGMCC 1.15353</strain>
    </source>
</reference>
<gene>
    <name evidence="2" type="ORF">GCM10011389_07120</name>
</gene>
<evidence type="ECO:0000313" key="3">
    <source>
        <dbReference type="Proteomes" id="UP000642571"/>
    </source>
</evidence>
<evidence type="ECO:0000256" key="1">
    <source>
        <dbReference type="SAM" id="Phobius"/>
    </source>
</evidence>
<keyword evidence="1" id="KW-0812">Transmembrane</keyword>
<evidence type="ECO:0000313" key="2">
    <source>
        <dbReference type="EMBL" id="GGD02271.1"/>
    </source>
</evidence>
<organism evidence="2 3">
    <name type="scientific">Pontibacillus salipaludis</name>
    <dbReference type="NCBI Taxonomy" id="1697394"/>
    <lineage>
        <taxon>Bacteria</taxon>
        <taxon>Bacillati</taxon>
        <taxon>Bacillota</taxon>
        <taxon>Bacilli</taxon>
        <taxon>Bacillales</taxon>
        <taxon>Bacillaceae</taxon>
        <taxon>Pontibacillus</taxon>
    </lineage>
</organism>
<name>A0ABQ1PSB4_9BACI</name>
<comment type="caution">
    <text evidence="2">The sequence shown here is derived from an EMBL/GenBank/DDBJ whole genome shotgun (WGS) entry which is preliminary data.</text>
</comment>
<keyword evidence="1" id="KW-1133">Transmembrane helix</keyword>
<proteinExistence type="predicted"/>
<dbReference type="Proteomes" id="UP000642571">
    <property type="component" value="Unassembled WGS sequence"/>
</dbReference>
<dbReference type="RefSeq" id="WP_188650962.1">
    <property type="nucleotide sequence ID" value="NZ_BMIN01000002.1"/>
</dbReference>
<accession>A0ABQ1PSB4</accession>
<feature type="transmembrane region" description="Helical" evidence="1">
    <location>
        <begin position="9"/>
        <end position="28"/>
    </location>
</feature>
<feature type="transmembrane region" description="Helical" evidence="1">
    <location>
        <begin position="48"/>
        <end position="68"/>
    </location>
</feature>
<protein>
    <submittedName>
        <fullName evidence="2">Uncharacterized protein</fullName>
    </submittedName>
</protein>
<feature type="transmembrane region" description="Helical" evidence="1">
    <location>
        <begin position="105"/>
        <end position="122"/>
    </location>
</feature>
<dbReference type="EMBL" id="BMIN01000002">
    <property type="protein sequence ID" value="GGD02271.1"/>
    <property type="molecule type" value="Genomic_DNA"/>
</dbReference>
<feature type="transmembrane region" description="Helical" evidence="1">
    <location>
        <begin position="128"/>
        <end position="155"/>
    </location>
</feature>
<keyword evidence="3" id="KW-1185">Reference proteome</keyword>